<dbReference type="Pfam" id="PF17853">
    <property type="entry name" value="GGDEF_2"/>
    <property type="match status" value="1"/>
</dbReference>
<evidence type="ECO:0000259" key="3">
    <source>
        <dbReference type="Pfam" id="PF13556"/>
    </source>
</evidence>
<comment type="similarity">
    <text evidence="1">Belongs to the CdaR family.</text>
</comment>
<organism evidence="5 6">
    <name type="scientific">Bifidobacterium oedipodis</name>
    <dbReference type="NCBI Taxonomy" id="2675322"/>
    <lineage>
        <taxon>Bacteria</taxon>
        <taxon>Bacillati</taxon>
        <taxon>Actinomycetota</taxon>
        <taxon>Actinomycetes</taxon>
        <taxon>Bifidobacteriales</taxon>
        <taxon>Bifidobacteriaceae</taxon>
        <taxon>Bifidobacterium</taxon>
    </lineage>
</organism>
<dbReference type="InterPro" id="IPR025736">
    <property type="entry name" value="PucR_C-HTH_dom"/>
</dbReference>
<gene>
    <name evidence="5" type="ORF">G1C95_1633</name>
</gene>
<dbReference type="InterPro" id="IPR042070">
    <property type="entry name" value="PucR_C-HTH_sf"/>
</dbReference>
<dbReference type="Gene3D" id="1.10.10.2840">
    <property type="entry name" value="PucR C-terminal helix-turn-helix domain"/>
    <property type="match status" value="1"/>
</dbReference>
<reference evidence="5 6" key="1">
    <citation type="submission" date="2020-02" db="EMBL/GenBank/DDBJ databases">
        <title>Characterization of phylogenetic diversity of novel bifidobacterial species isolated in Czech ZOOs.</title>
        <authorList>
            <person name="Lugli G.A."/>
            <person name="Vera N.B."/>
            <person name="Ventura M."/>
        </authorList>
    </citation>
    <scope>NUCLEOTIDE SEQUENCE [LARGE SCALE GENOMIC DNA]</scope>
    <source>
        <strain evidence="5 6">DSM 109957</strain>
    </source>
</reference>
<feature type="domain" description="PucR C-terminal helix-turn-helix" evidence="3">
    <location>
        <begin position="313"/>
        <end position="365"/>
    </location>
</feature>
<evidence type="ECO:0000313" key="5">
    <source>
        <dbReference type="EMBL" id="NMM94446.1"/>
    </source>
</evidence>
<proteinExistence type="inferred from homology"/>
<comment type="caution">
    <text evidence="5">The sequence shown here is derived from an EMBL/GenBank/DDBJ whole genome shotgun (WGS) entry which is preliminary data.</text>
</comment>
<dbReference type="Pfam" id="PF05651">
    <property type="entry name" value="Diacid_rec"/>
    <property type="match status" value="1"/>
</dbReference>
<protein>
    <submittedName>
        <fullName evidence="5">Sugar diacid recognition</fullName>
    </submittedName>
</protein>
<dbReference type="InterPro" id="IPR041522">
    <property type="entry name" value="CdaR_GGDEF"/>
</dbReference>
<keyword evidence="6" id="KW-1185">Reference proteome</keyword>
<dbReference type="EMBL" id="JAAIII010000004">
    <property type="protein sequence ID" value="NMM94446.1"/>
    <property type="molecule type" value="Genomic_DNA"/>
</dbReference>
<evidence type="ECO:0000256" key="1">
    <source>
        <dbReference type="ARBA" id="ARBA00006754"/>
    </source>
</evidence>
<dbReference type="PANTHER" id="PTHR33744">
    <property type="entry name" value="CARBOHYDRATE DIACID REGULATOR"/>
    <property type="match status" value="1"/>
</dbReference>
<dbReference type="AlphaFoldDB" id="A0A7Y0EQ79"/>
<name>A0A7Y0EQ79_9BIFI</name>
<dbReference type="PANTHER" id="PTHR33744:SF16">
    <property type="entry name" value="CARBOHYDRATE DIACID REGULATOR"/>
    <property type="match status" value="1"/>
</dbReference>
<sequence length="383" mass="43218">MDIDPQIAETIVVNIKGVIQHEINLFNTHGLIIASTDRSRIGTSHDGARLAVSTKQNVVIDDEHQFEGARNGINVPVLFNDSVVAVIGITGVREEVEPFGNVIKKMTEILIRENLEQVTRFDQRMMMSNLVGMLTMRRHDAAVTAYLASVMNVDLLRPRRVLVGRPCSGDSIIASQDGWHTIISTHLRSMSESFFTVNATGCCILLDEPDQSAISAFLHELSDDIRSSTKSPVCFGVGTVAPNADEYWRSYDEAGKTVDWQIFTGLNDVEYYENLDFGLLISSLNHENASRFVERIFSGLDDDDLDMFQTAFNAYAKHNGSIIHAADELFLHKNTLQNRLNKIARETGYNPRILREYTILDIAFKLRDYLRFKRQQTIPQYQA</sequence>
<accession>A0A7Y0EQ79</accession>
<feature type="domain" description="Putative sugar diacid recognition" evidence="2">
    <location>
        <begin position="3"/>
        <end position="131"/>
    </location>
</feature>
<dbReference type="InterPro" id="IPR051448">
    <property type="entry name" value="CdaR-like_regulators"/>
</dbReference>
<dbReference type="InterPro" id="IPR008599">
    <property type="entry name" value="Diacid_rec"/>
</dbReference>
<evidence type="ECO:0000259" key="4">
    <source>
        <dbReference type="Pfam" id="PF17853"/>
    </source>
</evidence>
<evidence type="ECO:0000313" key="6">
    <source>
        <dbReference type="Proteomes" id="UP000532194"/>
    </source>
</evidence>
<dbReference type="Proteomes" id="UP000532194">
    <property type="component" value="Unassembled WGS sequence"/>
</dbReference>
<dbReference type="Pfam" id="PF13556">
    <property type="entry name" value="HTH_30"/>
    <property type="match status" value="1"/>
</dbReference>
<feature type="domain" description="CdaR GGDEF-like" evidence="4">
    <location>
        <begin position="147"/>
        <end position="257"/>
    </location>
</feature>
<evidence type="ECO:0000259" key="2">
    <source>
        <dbReference type="Pfam" id="PF05651"/>
    </source>
</evidence>
<dbReference type="RefSeq" id="WP_169172455.1">
    <property type="nucleotide sequence ID" value="NZ_JAAIII010000004.1"/>
</dbReference>